<dbReference type="AlphaFoldDB" id="A0A2D2AUA1"/>
<dbReference type="RefSeq" id="WP_099620799.1">
    <property type="nucleotide sequence ID" value="NZ_CP024201.1"/>
</dbReference>
<keyword evidence="1" id="KW-0472">Membrane</keyword>
<evidence type="ECO:0000313" key="2">
    <source>
        <dbReference type="EMBL" id="ATQ41543.1"/>
    </source>
</evidence>
<organism evidence="2 3">
    <name type="scientific">Caulobacter mirabilis</name>
    <dbReference type="NCBI Taxonomy" id="69666"/>
    <lineage>
        <taxon>Bacteria</taxon>
        <taxon>Pseudomonadati</taxon>
        <taxon>Pseudomonadota</taxon>
        <taxon>Alphaproteobacteria</taxon>
        <taxon>Caulobacterales</taxon>
        <taxon>Caulobacteraceae</taxon>
        <taxon>Caulobacter</taxon>
    </lineage>
</organism>
<dbReference type="EMBL" id="CP024201">
    <property type="protein sequence ID" value="ATQ41543.1"/>
    <property type="molecule type" value="Genomic_DNA"/>
</dbReference>
<keyword evidence="3" id="KW-1185">Reference proteome</keyword>
<gene>
    <name evidence="2" type="ORF">CSW64_03500</name>
</gene>
<name>A0A2D2AUA1_9CAUL</name>
<keyword evidence="1" id="KW-1133">Transmembrane helix</keyword>
<dbReference type="Proteomes" id="UP000228945">
    <property type="component" value="Chromosome"/>
</dbReference>
<sequence>MRTGTIVGLSALAALAIGATGMALQGGWTVEGAGAGARLTARWAFPWFIAAWSASSLAALWPGGWRTTLLRRRRAVGLAFAANHFVHLGFILLTGLVFGHAFGWITVIGGGTGYLLIGAMALTSNDAAVRWMGRARWKLLHTVGGWIVLLIFANSYVGRIPEKPWVGVPATLLIAAALLLRLAAFLKARRPRAV</sequence>
<feature type="transmembrane region" description="Helical" evidence="1">
    <location>
        <begin position="165"/>
        <end position="186"/>
    </location>
</feature>
<dbReference type="OrthoDB" id="552353at2"/>
<feature type="transmembrane region" description="Helical" evidence="1">
    <location>
        <begin position="45"/>
        <end position="63"/>
    </location>
</feature>
<evidence type="ECO:0000256" key="1">
    <source>
        <dbReference type="SAM" id="Phobius"/>
    </source>
</evidence>
<proteinExistence type="predicted"/>
<feature type="transmembrane region" description="Helical" evidence="1">
    <location>
        <begin position="75"/>
        <end position="98"/>
    </location>
</feature>
<dbReference type="KEGG" id="cmb:CSW64_03500"/>
<protein>
    <recommendedName>
        <fullName evidence="4">Ferric oxidoreductase domain-containing protein</fullName>
    </recommendedName>
</protein>
<keyword evidence="1" id="KW-0812">Transmembrane</keyword>
<reference evidence="2 3" key="1">
    <citation type="submission" date="2017-10" db="EMBL/GenBank/DDBJ databases">
        <title>Genome sequence of Caulobacter mirabilis FWC38.</title>
        <authorList>
            <person name="Fiebig A."/>
            <person name="Crosson S."/>
        </authorList>
    </citation>
    <scope>NUCLEOTIDE SEQUENCE [LARGE SCALE GENOMIC DNA]</scope>
    <source>
        <strain evidence="2 3">FWC 38</strain>
    </source>
</reference>
<feature type="transmembrane region" description="Helical" evidence="1">
    <location>
        <begin position="135"/>
        <end position="153"/>
    </location>
</feature>
<feature type="transmembrane region" description="Helical" evidence="1">
    <location>
        <begin position="104"/>
        <end position="123"/>
    </location>
</feature>
<accession>A0A2D2AUA1</accession>
<evidence type="ECO:0000313" key="3">
    <source>
        <dbReference type="Proteomes" id="UP000228945"/>
    </source>
</evidence>
<evidence type="ECO:0008006" key="4">
    <source>
        <dbReference type="Google" id="ProtNLM"/>
    </source>
</evidence>